<proteinExistence type="inferred from homology"/>
<evidence type="ECO:0000256" key="3">
    <source>
        <dbReference type="ARBA" id="ARBA00022801"/>
    </source>
</evidence>
<dbReference type="SUPFAM" id="SSF50494">
    <property type="entry name" value="Trypsin-like serine proteases"/>
    <property type="match status" value="2"/>
</dbReference>
<keyword evidence="9" id="KW-1185">Reference proteome</keyword>
<dbReference type="Proteomes" id="UP001652622">
    <property type="component" value="Unplaced"/>
</dbReference>
<dbReference type="PROSITE" id="PS50240">
    <property type="entry name" value="TRYPSIN_DOM"/>
    <property type="match status" value="2"/>
</dbReference>
<evidence type="ECO:0000256" key="2">
    <source>
        <dbReference type="ARBA" id="ARBA00022670"/>
    </source>
</evidence>
<evidence type="ECO:0000313" key="9">
    <source>
        <dbReference type="Proteomes" id="UP001652622"/>
    </source>
</evidence>
<dbReference type="PANTHER" id="PTHR24271">
    <property type="entry name" value="KALLIKREIN-RELATED"/>
    <property type="match status" value="1"/>
</dbReference>
<evidence type="ECO:0000256" key="4">
    <source>
        <dbReference type="ARBA" id="ARBA00022825"/>
    </source>
</evidence>
<name>A0ABM3ZEH4_PANGU</name>
<keyword evidence="7" id="KW-0732">Signal</keyword>
<keyword evidence="3 6" id="KW-0378">Hydrolase</keyword>
<keyword evidence="2 6" id="KW-0645">Protease</keyword>
<dbReference type="GO" id="GO:0008233">
    <property type="term" value="F:peptidase activity"/>
    <property type="evidence" value="ECO:0007669"/>
    <property type="project" value="UniProtKB-KW"/>
</dbReference>
<accession>A0ABM3ZEH4</accession>
<dbReference type="GeneID" id="117679188"/>
<comment type="similarity">
    <text evidence="1">Belongs to the peptidase S1 family. Snake venom subfamily.</text>
</comment>
<protein>
    <submittedName>
        <fullName evidence="10">Serine protease 53</fullName>
    </submittedName>
</protein>
<organism evidence="9 10">
    <name type="scientific">Pantherophis guttatus</name>
    <name type="common">Corn snake</name>
    <name type="synonym">Elaphe guttata</name>
    <dbReference type="NCBI Taxonomy" id="94885"/>
    <lineage>
        <taxon>Eukaryota</taxon>
        <taxon>Metazoa</taxon>
        <taxon>Chordata</taxon>
        <taxon>Craniata</taxon>
        <taxon>Vertebrata</taxon>
        <taxon>Euteleostomi</taxon>
        <taxon>Lepidosauria</taxon>
        <taxon>Squamata</taxon>
        <taxon>Bifurcata</taxon>
        <taxon>Unidentata</taxon>
        <taxon>Episquamata</taxon>
        <taxon>Toxicofera</taxon>
        <taxon>Serpentes</taxon>
        <taxon>Colubroidea</taxon>
        <taxon>Colubridae</taxon>
        <taxon>Colubrinae</taxon>
        <taxon>Pantherophis</taxon>
    </lineage>
</organism>
<feature type="domain" description="Peptidase S1" evidence="8">
    <location>
        <begin position="261"/>
        <end position="517"/>
    </location>
</feature>
<dbReference type="CDD" id="cd00190">
    <property type="entry name" value="Tryp_SPc"/>
    <property type="match status" value="2"/>
</dbReference>
<gene>
    <name evidence="10" type="primary">LOC117679188</name>
</gene>
<dbReference type="InterPro" id="IPR043504">
    <property type="entry name" value="Peptidase_S1_PA_chymotrypsin"/>
</dbReference>
<keyword evidence="4 6" id="KW-0720">Serine protease</keyword>
<dbReference type="InterPro" id="IPR009003">
    <property type="entry name" value="Peptidase_S1_PA"/>
</dbReference>
<evidence type="ECO:0000313" key="10">
    <source>
        <dbReference type="RefSeq" id="XP_060546779.1"/>
    </source>
</evidence>
<dbReference type="Pfam" id="PF00089">
    <property type="entry name" value="Trypsin"/>
    <property type="match status" value="2"/>
</dbReference>
<dbReference type="PANTHER" id="PTHR24271:SF52">
    <property type="entry name" value="GRANZYME K"/>
    <property type="match status" value="1"/>
</dbReference>
<dbReference type="InterPro" id="IPR001314">
    <property type="entry name" value="Peptidase_S1A"/>
</dbReference>
<dbReference type="PRINTS" id="PR00722">
    <property type="entry name" value="CHYMOTRYPSIN"/>
</dbReference>
<evidence type="ECO:0000259" key="8">
    <source>
        <dbReference type="PROSITE" id="PS50240"/>
    </source>
</evidence>
<dbReference type="PROSITE" id="PS00134">
    <property type="entry name" value="TRYPSIN_HIS"/>
    <property type="match status" value="2"/>
</dbReference>
<evidence type="ECO:0000256" key="5">
    <source>
        <dbReference type="ARBA" id="ARBA00023157"/>
    </source>
</evidence>
<evidence type="ECO:0000256" key="7">
    <source>
        <dbReference type="SAM" id="SignalP"/>
    </source>
</evidence>
<reference evidence="10" key="1">
    <citation type="submission" date="2025-08" db="UniProtKB">
        <authorList>
            <consortium name="RefSeq"/>
        </authorList>
    </citation>
    <scope>IDENTIFICATION</scope>
    <source>
        <tissue evidence="10">Blood</tissue>
    </source>
</reference>
<dbReference type="PROSITE" id="PS00135">
    <property type="entry name" value="TRYPSIN_SER"/>
    <property type="match status" value="1"/>
</dbReference>
<sequence>MVLLMGLWFTVVIFLLGIPRDHCTQIIGGKESVPHSRPFMAKIKGSKLCGGSLIKPNWVLTAAHCHITKYTKVILGIHSEKDTTKQVFKVNKSHRHPCYDRGTKENDIMLLQLNKEAKLSKNVAIIKFPQVYHDLEAGTQCLVAGLGATDNKNKIASDVLREVNVTVIARSICNDQKHYNSQLLVTNNMVCAGDKRGDKDSCSGDSGGPLICNGEQRGIVSTGIECGKPEYPGVYTLLTDRYSHWIKSVIQVCSMYIDYLVVGELKVAPMELLFVLCFSITIFFLKNQRGQSADVSEEEEHSVPYVVGLIKHKHLLCAGTLIKQNWVLTAAHCFPNEETYIGVGRQAIIKDEGKDFINITKIFFYPGFDPKTFENDIMLLKLHVMATKIKINILPIPNSTHDIKAGTSCIVKGWGTTSKRRRFKKFRAINVTIVDRNICNDKKHYNSHPFVTMKMVCAGEKNSGKDLCVGDGGGPLICSGQQRGIVSFVKKCDHPEYPGIYTQLTDTYISWIKTITDENSH</sequence>
<dbReference type="InterPro" id="IPR033116">
    <property type="entry name" value="TRYPSIN_SER"/>
</dbReference>
<dbReference type="SMART" id="SM00020">
    <property type="entry name" value="Tryp_SPc"/>
    <property type="match status" value="2"/>
</dbReference>
<dbReference type="InterPro" id="IPR001254">
    <property type="entry name" value="Trypsin_dom"/>
</dbReference>
<dbReference type="GO" id="GO:0006508">
    <property type="term" value="P:proteolysis"/>
    <property type="evidence" value="ECO:0007669"/>
    <property type="project" value="UniProtKB-KW"/>
</dbReference>
<evidence type="ECO:0000256" key="1">
    <source>
        <dbReference type="ARBA" id="ARBA00009228"/>
    </source>
</evidence>
<feature type="domain" description="Peptidase S1" evidence="8">
    <location>
        <begin position="26"/>
        <end position="251"/>
    </location>
</feature>
<evidence type="ECO:0000256" key="6">
    <source>
        <dbReference type="RuleBase" id="RU363034"/>
    </source>
</evidence>
<feature type="chain" id="PRO_5046805774" evidence="7">
    <location>
        <begin position="24"/>
        <end position="521"/>
    </location>
</feature>
<dbReference type="InterPro" id="IPR018114">
    <property type="entry name" value="TRYPSIN_HIS"/>
</dbReference>
<dbReference type="RefSeq" id="XP_060546779.1">
    <property type="nucleotide sequence ID" value="XM_060690796.1"/>
</dbReference>
<dbReference type="Gene3D" id="2.40.10.10">
    <property type="entry name" value="Trypsin-like serine proteases"/>
    <property type="match status" value="4"/>
</dbReference>
<feature type="signal peptide" evidence="7">
    <location>
        <begin position="1"/>
        <end position="23"/>
    </location>
</feature>
<keyword evidence="5" id="KW-1015">Disulfide bond</keyword>